<feature type="coiled-coil region" evidence="1">
    <location>
        <begin position="226"/>
        <end position="260"/>
    </location>
</feature>
<dbReference type="EMBL" id="KF831421">
    <property type="protein sequence ID" value="AJG38131.1"/>
    <property type="molecule type" value="Genomic_DNA"/>
</dbReference>
<reference evidence="3" key="1">
    <citation type="journal article" date="2015" name="Environ. Microbiol.">
        <title>Pressure adaptation is linked to thermal adaptation in salt-saturated marine habitats.</title>
        <authorList>
            <consortium name="The MAMBA Consortium"/>
            <person name="Alcaide M."/>
            <person name="Stogios P.J."/>
            <person name="Lafraya A."/>
            <person name="Tchigvintsev A."/>
            <person name="Flick R."/>
            <person name="Bargiela R."/>
            <person name="Chernikova T.N."/>
            <person name="Reva O.N."/>
            <person name="Hai T."/>
            <person name="Leggewie C.C."/>
            <person name="Katzke N."/>
            <person name="La Cono V."/>
            <person name="Matesanz R."/>
            <person name="Jebbar M."/>
            <person name="Jaeger K.E."/>
            <person name="Yakimov M.M."/>
            <person name="Yakunin A.F."/>
            <person name="Golyshin P.N."/>
            <person name="Golyshina O.V."/>
            <person name="Savchenko A."/>
            <person name="Ferrer M."/>
        </authorList>
    </citation>
    <scope>NUCLEOTIDE SEQUENCE</scope>
</reference>
<dbReference type="Gene3D" id="3.90.320.10">
    <property type="match status" value="1"/>
</dbReference>
<dbReference type="Pfam" id="PF09588">
    <property type="entry name" value="YqaJ"/>
    <property type="match status" value="1"/>
</dbReference>
<evidence type="ECO:0000313" key="3">
    <source>
        <dbReference type="EMBL" id="AJG38131.1"/>
    </source>
</evidence>
<dbReference type="InterPro" id="IPR011604">
    <property type="entry name" value="PDDEXK-like_dom_sf"/>
</dbReference>
<dbReference type="SUPFAM" id="SSF52980">
    <property type="entry name" value="Restriction endonuclease-like"/>
    <property type="match status" value="1"/>
</dbReference>
<organism evidence="3">
    <name type="scientific">bacterium enrichment culture clone fosmid MGS-K1</name>
    <dbReference type="NCBI Taxonomy" id="1549356"/>
    <lineage>
        <taxon>Bacteria</taxon>
        <taxon>environmental samples</taxon>
    </lineage>
</organism>
<dbReference type="InterPro" id="IPR011335">
    <property type="entry name" value="Restrct_endonuc-II-like"/>
</dbReference>
<keyword evidence="1" id="KW-0175">Coiled coil</keyword>
<evidence type="ECO:0000256" key="1">
    <source>
        <dbReference type="SAM" id="Coils"/>
    </source>
</evidence>
<accession>A0A0B5KC29</accession>
<evidence type="ECO:0000259" key="2">
    <source>
        <dbReference type="Pfam" id="PF09588"/>
    </source>
</evidence>
<dbReference type="InterPro" id="IPR019080">
    <property type="entry name" value="YqaJ_viral_recombinase"/>
</dbReference>
<dbReference type="AlphaFoldDB" id="A0A0B5KC29"/>
<feature type="domain" description="YqaJ viral recombinase" evidence="2">
    <location>
        <begin position="7"/>
        <end position="138"/>
    </location>
</feature>
<proteinExistence type="predicted"/>
<protein>
    <recommendedName>
        <fullName evidence="2">YqaJ viral recombinase domain-containing protein</fullName>
    </recommendedName>
</protein>
<name>A0A0B5KC29_9BACT</name>
<sequence length="306" mass="35880">MIAHDREWHRERQTGIGGTDVAAILGLDRYRTPLDVWRQKMGLDSEQEPHPSAEAGKRLEGVIARWWSDDTGLPIKRRRLVARHKDAYCLLGHTDRVIDTNPRGILEIKNRSERVWQQWPEFSAPASEYYQVQHYLHVLSSKHRGQYHWGELAILVGGNKLEKVPLELDPQYEQVIEYLIQWWERHVLGETPPEPATEDDVKTLYPVVKGKELEAADYTAEIYEKAKGIKTIIERLQDRHEKLETQLKIAMRDAEVLTKDGETLATWKKMKDSRTFDMEAFREAHPELYEQYRVPKEGSRRFIYKA</sequence>